<feature type="transmembrane region" description="Helical" evidence="2">
    <location>
        <begin position="6"/>
        <end position="24"/>
    </location>
</feature>
<dbReference type="VEuPathDB" id="FungiDB:H257_14088"/>
<feature type="compositionally biased region" description="Low complexity" evidence="1">
    <location>
        <begin position="71"/>
        <end position="87"/>
    </location>
</feature>
<feature type="region of interest" description="Disordered" evidence="1">
    <location>
        <begin position="62"/>
        <end position="87"/>
    </location>
</feature>
<proteinExistence type="predicted"/>
<evidence type="ECO:0000313" key="3">
    <source>
        <dbReference type="EMBL" id="ETV70411.1"/>
    </source>
</evidence>
<accession>W4FTX8</accession>
<dbReference type="AlphaFoldDB" id="W4FTX8"/>
<evidence type="ECO:0008006" key="4">
    <source>
        <dbReference type="Google" id="ProtNLM"/>
    </source>
</evidence>
<gene>
    <name evidence="3" type="ORF">H257_14088</name>
</gene>
<keyword evidence="2" id="KW-0472">Membrane</keyword>
<dbReference type="EMBL" id="KI913166">
    <property type="protein sequence ID" value="ETV70411.1"/>
    <property type="molecule type" value="Genomic_DNA"/>
</dbReference>
<evidence type="ECO:0000256" key="1">
    <source>
        <dbReference type="SAM" id="MobiDB-lite"/>
    </source>
</evidence>
<organism evidence="3">
    <name type="scientific">Aphanomyces astaci</name>
    <name type="common">Crayfish plague agent</name>
    <dbReference type="NCBI Taxonomy" id="112090"/>
    <lineage>
        <taxon>Eukaryota</taxon>
        <taxon>Sar</taxon>
        <taxon>Stramenopiles</taxon>
        <taxon>Oomycota</taxon>
        <taxon>Saprolegniomycetes</taxon>
        <taxon>Saprolegniales</taxon>
        <taxon>Verrucalvaceae</taxon>
        <taxon>Aphanomyces</taxon>
    </lineage>
</organism>
<reference evidence="3" key="1">
    <citation type="submission" date="2013-12" db="EMBL/GenBank/DDBJ databases">
        <title>The Genome Sequence of Aphanomyces astaci APO3.</title>
        <authorList>
            <consortium name="The Broad Institute Genomics Platform"/>
            <person name="Russ C."/>
            <person name="Tyler B."/>
            <person name="van West P."/>
            <person name="Dieguez-Uribeondo J."/>
            <person name="Young S.K."/>
            <person name="Zeng Q."/>
            <person name="Gargeya S."/>
            <person name="Fitzgerald M."/>
            <person name="Abouelleil A."/>
            <person name="Alvarado L."/>
            <person name="Chapman S.B."/>
            <person name="Gainer-Dewar J."/>
            <person name="Goldberg J."/>
            <person name="Griggs A."/>
            <person name="Gujja S."/>
            <person name="Hansen M."/>
            <person name="Howarth C."/>
            <person name="Imamovic A."/>
            <person name="Ireland A."/>
            <person name="Larimer J."/>
            <person name="McCowan C."/>
            <person name="Murphy C."/>
            <person name="Pearson M."/>
            <person name="Poon T.W."/>
            <person name="Priest M."/>
            <person name="Roberts A."/>
            <person name="Saif S."/>
            <person name="Shea T."/>
            <person name="Sykes S."/>
            <person name="Wortman J."/>
            <person name="Nusbaum C."/>
            <person name="Birren B."/>
        </authorList>
    </citation>
    <scope>NUCLEOTIDE SEQUENCE [LARGE SCALE GENOMIC DNA]</scope>
    <source>
        <strain evidence="3">APO3</strain>
    </source>
</reference>
<dbReference type="GeneID" id="20816084"/>
<name>W4FTX8_APHAT</name>
<evidence type="ECO:0000256" key="2">
    <source>
        <dbReference type="SAM" id="Phobius"/>
    </source>
</evidence>
<keyword evidence="2" id="KW-0812">Transmembrane</keyword>
<keyword evidence="2" id="KW-1133">Transmembrane helix</keyword>
<protein>
    <recommendedName>
        <fullName evidence="4">Transmembrane protein</fullName>
    </recommendedName>
</protein>
<sequence length="99" mass="10694">MRVPFAVVVCVVGAFCSVVLWYSVTMIPADESILSTDFRDGMNVIADERAMLRQVVERPYDAQNPTGFPLSSTTTSRPATTTNTPTTSMEVANATISTS</sequence>
<dbReference type="OrthoDB" id="10478957at2759"/>
<dbReference type="RefSeq" id="XP_009840123.1">
    <property type="nucleotide sequence ID" value="XM_009841821.1"/>
</dbReference>